<dbReference type="Proteomes" id="UP000785679">
    <property type="component" value="Unassembled WGS sequence"/>
</dbReference>
<dbReference type="SUPFAM" id="SSF48317">
    <property type="entry name" value="Acid phosphatase/Vanadium-dependent haloperoxidase"/>
    <property type="match status" value="1"/>
</dbReference>
<keyword evidence="1" id="KW-0812">Transmembrane</keyword>
<keyword evidence="3" id="KW-1185">Reference proteome</keyword>
<feature type="transmembrane region" description="Helical" evidence="1">
    <location>
        <begin position="72"/>
        <end position="91"/>
    </location>
</feature>
<dbReference type="InterPro" id="IPR036938">
    <property type="entry name" value="PAP2/HPO_sf"/>
</dbReference>
<sequence>MCLILGLNAIVGQGFKRFIWRKRPYQFQPPRAFLLEVAIQQQRSSSFTSRVVTTGTTMAYALLMHSRNMTLLSLWAIALLVLAIYLATSVSRVHFGLIYPSDCLLSLIPIVLIMLLYTLINSRLSKGDPVPLTNPLTLNNYYFSELATHKFWLTLSIGTIIFIGLTSYPIEFWRKTLFMFGTLLGYMLFRQLNLSPSEGNGQKKIEIGTLIGKGPLQLVVYTYLVLNFMVIFVVNTLLGRRTGHLLSIIIRTVFFLAIVAETASVLTAVRLIAVQ</sequence>
<proteinExistence type="predicted"/>
<comment type="caution">
    <text evidence="2">The sequence shown here is derived from an EMBL/GenBank/DDBJ whole genome shotgun (WGS) entry which is preliminary data.</text>
</comment>
<keyword evidence="1" id="KW-1133">Transmembrane helix</keyword>
<reference evidence="2" key="1">
    <citation type="submission" date="2019-06" db="EMBL/GenBank/DDBJ databases">
        <authorList>
            <person name="Zheng W."/>
        </authorList>
    </citation>
    <scope>NUCLEOTIDE SEQUENCE</scope>
    <source>
        <strain evidence="2">QDHG01</strain>
    </source>
</reference>
<gene>
    <name evidence="2" type="ORF">FGO68_gene4190</name>
</gene>
<feature type="transmembrane region" description="Helical" evidence="1">
    <location>
        <begin position="103"/>
        <end position="120"/>
    </location>
</feature>
<evidence type="ECO:0000256" key="1">
    <source>
        <dbReference type="SAM" id="Phobius"/>
    </source>
</evidence>
<name>A0A8J8P1N9_HALGN</name>
<protein>
    <submittedName>
        <fullName evidence="2">Uncharacterized protein</fullName>
    </submittedName>
</protein>
<feature type="transmembrane region" description="Helical" evidence="1">
    <location>
        <begin position="250"/>
        <end position="273"/>
    </location>
</feature>
<dbReference type="AlphaFoldDB" id="A0A8J8P1N9"/>
<feature type="transmembrane region" description="Helical" evidence="1">
    <location>
        <begin position="218"/>
        <end position="238"/>
    </location>
</feature>
<evidence type="ECO:0000313" key="3">
    <source>
        <dbReference type="Proteomes" id="UP000785679"/>
    </source>
</evidence>
<organism evidence="2 3">
    <name type="scientific">Halteria grandinella</name>
    <dbReference type="NCBI Taxonomy" id="5974"/>
    <lineage>
        <taxon>Eukaryota</taxon>
        <taxon>Sar</taxon>
        <taxon>Alveolata</taxon>
        <taxon>Ciliophora</taxon>
        <taxon>Intramacronucleata</taxon>
        <taxon>Spirotrichea</taxon>
        <taxon>Stichotrichia</taxon>
        <taxon>Sporadotrichida</taxon>
        <taxon>Halteriidae</taxon>
        <taxon>Halteria</taxon>
    </lineage>
</organism>
<accession>A0A8J8P1N9</accession>
<keyword evidence="1" id="KW-0472">Membrane</keyword>
<dbReference type="EMBL" id="RRYP01001826">
    <property type="protein sequence ID" value="TNV85452.1"/>
    <property type="molecule type" value="Genomic_DNA"/>
</dbReference>
<feature type="transmembrane region" description="Helical" evidence="1">
    <location>
        <begin position="151"/>
        <end position="170"/>
    </location>
</feature>
<evidence type="ECO:0000313" key="2">
    <source>
        <dbReference type="EMBL" id="TNV85452.1"/>
    </source>
</evidence>